<evidence type="ECO:0000256" key="5">
    <source>
        <dbReference type="ARBA" id="ARBA00023136"/>
    </source>
</evidence>
<keyword evidence="5 6" id="KW-0472">Membrane</keyword>
<keyword evidence="3 6" id="KW-0812">Transmembrane</keyword>
<sequence>MIRIFLSSFAVLVTIMIFFSKNVFNSFLYRTSLSVLMVAIYAVYFAPDVAITEAMLGALLATFIYLLSFKIHSKLRVAIVKIPVIAQKYQDSYIGIVPSIMDDFSKLYNHKIEYLEVEDIEKCKELAQSGEVDLAISFDGDFKILSIPYYNVNGVEMSYFELLELGENSNVHKSSNKILYFTFPDKNSIVYLEFQDFYNQEYINNVLKRYKLGGI</sequence>
<dbReference type="Proteomes" id="UP000185490">
    <property type="component" value="Chromosome"/>
</dbReference>
<dbReference type="InterPro" id="IPR025383">
    <property type="entry name" value="MrpA_C/MbhD"/>
</dbReference>
<keyword evidence="4 6" id="KW-1133">Transmembrane helix</keyword>
<dbReference type="EMBL" id="CP007389">
    <property type="protein sequence ID" value="APT74650.1"/>
    <property type="molecule type" value="Genomic_DNA"/>
</dbReference>
<reference evidence="8 9" key="1">
    <citation type="submission" date="2014-02" db="EMBL/GenBank/DDBJ databases">
        <title>Diversity of Thermotogales isolates from hydrothermal vents.</title>
        <authorList>
            <person name="Haverkamp T.H.A."/>
            <person name="Lossouarn J."/>
            <person name="Geslin C."/>
            <person name="Nesbo C.L."/>
        </authorList>
    </citation>
    <scope>NUCLEOTIDE SEQUENCE [LARGE SCALE GENOMIC DNA]</scope>
    <source>
        <strain evidence="8 9">431</strain>
    </source>
</reference>
<comment type="subcellular location">
    <subcellularLocation>
        <location evidence="1">Cell membrane</location>
        <topology evidence="1">Multi-pass membrane protein</topology>
    </subcellularLocation>
</comment>
<evidence type="ECO:0000259" key="7">
    <source>
        <dbReference type="Pfam" id="PF13244"/>
    </source>
</evidence>
<keyword evidence="9" id="KW-1185">Reference proteome</keyword>
<evidence type="ECO:0000256" key="6">
    <source>
        <dbReference type="SAM" id="Phobius"/>
    </source>
</evidence>
<feature type="transmembrane region" description="Helical" evidence="6">
    <location>
        <begin position="44"/>
        <end position="67"/>
    </location>
</feature>
<evidence type="ECO:0000256" key="4">
    <source>
        <dbReference type="ARBA" id="ARBA00022989"/>
    </source>
</evidence>
<dbReference type="RefSeq" id="WP_012057979.1">
    <property type="nucleotide sequence ID" value="NZ_CP007389.1"/>
</dbReference>
<name>A0ABM6GGF2_9BACT</name>
<evidence type="ECO:0000256" key="3">
    <source>
        <dbReference type="ARBA" id="ARBA00022692"/>
    </source>
</evidence>
<evidence type="ECO:0000313" key="9">
    <source>
        <dbReference type="Proteomes" id="UP000185490"/>
    </source>
</evidence>
<dbReference type="Pfam" id="PF13244">
    <property type="entry name" value="MbhD"/>
    <property type="match status" value="1"/>
</dbReference>
<organism evidence="8 9">
    <name type="scientific">Thermosipho melanesiensis</name>
    <dbReference type="NCBI Taxonomy" id="46541"/>
    <lineage>
        <taxon>Bacteria</taxon>
        <taxon>Thermotogati</taxon>
        <taxon>Thermotogota</taxon>
        <taxon>Thermotogae</taxon>
        <taxon>Thermotogales</taxon>
        <taxon>Fervidobacteriaceae</taxon>
        <taxon>Thermosipho</taxon>
    </lineage>
</organism>
<proteinExistence type="predicted"/>
<evidence type="ECO:0000313" key="8">
    <source>
        <dbReference type="EMBL" id="APT74650.1"/>
    </source>
</evidence>
<protein>
    <recommendedName>
        <fullName evidence="7">MrpA C-terminal/MbhD domain-containing protein</fullName>
    </recommendedName>
</protein>
<keyword evidence="2" id="KW-1003">Cell membrane</keyword>
<accession>A0ABM6GGF2</accession>
<gene>
    <name evidence="8" type="ORF">BW47_09400</name>
</gene>
<feature type="domain" description="MrpA C-terminal/MbhD" evidence="7">
    <location>
        <begin position="9"/>
        <end position="69"/>
    </location>
</feature>
<evidence type="ECO:0000256" key="1">
    <source>
        <dbReference type="ARBA" id="ARBA00004651"/>
    </source>
</evidence>
<evidence type="ECO:0000256" key="2">
    <source>
        <dbReference type="ARBA" id="ARBA00022475"/>
    </source>
</evidence>